<reference evidence="2 3" key="1">
    <citation type="submission" date="2021-06" db="EMBL/GenBank/DDBJ databases">
        <title>Nitratireductor porphyridii sp. nov., isolated from a small marine red alga, Porphyridium purpureum in South Korea.</title>
        <authorList>
            <person name="Kim K.H."/>
            <person name="Kristyanto S."/>
            <person name="Jeon C.O."/>
        </authorList>
    </citation>
    <scope>NUCLEOTIDE SEQUENCE [LARGE SCALE GENOMIC DNA]</scope>
    <source>
        <strain evidence="2 3">R6</strain>
    </source>
</reference>
<dbReference type="EMBL" id="JAHSQO010000008">
    <property type="protein sequence ID" value="MBY8918858.1"/>
    <property type="molecule type" value="Genomic_DNA"/>
</dbReference>
<organism evidence="2 3">
    <name type="scientific">Nitratireductor rhodophyticola</name>
    <dbReference type="NCBI Taxonomy" id="2854036"/>
    <lineage>
        <taxon>Bacteria</taxon>
        <taxon>Pseudomonadati</taxon>
        <taxon>Pseudomonadota</taxon>
        <taxon>Alphaproteobacteria</taxon>
        <taxon>Hyphomicrobiales</taxon>
        <taxon>Phyllobacteriaceae</taxon>
        <taxon>Nitratireductor</taxon>
    </lineage>
</organism>
<evidence type="ECO:0000256" key="1">
    <source>
        <dbReference type="SAM" id="MobiDB-lite"/>
    </source>
</evidence>
<protein>
    <submittedName>
        <fullName evidence="2">Uncharacterized protein</fullName>
    </submittedName>
</protein>
<gene>
    <name evidence="2" type="ORF">KVG22_19820</name>
</gene>
<comment type="caution">
    <text evidence="2">The sequence shown here is derived from an EMBL/GenBank/DDBJ whole genome shotgun (WGS) entry which is preliminary data.</text>
</comment>
<name>A0ABS7RD75_9HYPH</name>
<proteinExistence type="predicted"/>
<keyword evidence="3" id="KW-1185">Reference proteome</keyword>
<feature type="region of interest" description="Disordered" evidence="1">
    <location>
        <begin position="74"/>
        <end position="105"/>
    </location>
</feature>
<accession>A0ABS7RD75</accession>
<sequence>MTTYLVAVHILVDTRAASPRSAVVAALENRLDRCAAAVPAAGTILDWAVAGEDLAASMAPVVIPADYMPGATPFPEWNAAREPSADQRLGSAHQRTDPACKAPVG</sequence>
<evidence type="ECO:0000313" key="3">
    <source>
        <dbReference type="Proteomes" id="UP000777661"/>
    </source>
</evidence>
<evidence type="ECO:0000313" key="2">
    <source>
        <dbReference type="EMBL" id="MBY8918858.1"/>
    </source>
</evidence>
<dbReference type="RefSeq" id="WP_223006695.1">
    <property type="nucleotide sequence ID" value="NZ_CBDDPV010000002.1"/>
</dbReference>
<dbReference type="Proteomes" id="UP000777661">
    <property type="component" value="Unassembled WGS sequence"/>
</dbReference>